<dbReference type="EMBL" id="CM039171">
    <property type="protein sequence ID" value="KAH9794199.1"/>
    <property type="molecule type" value="Genomic_DNA"/>
</dbReference>
<sequence length="433" mass="48961">MTANKKLTNYSLPIASFPSLEITHQLGQGSSNSPAPFLIKTYEMVDDPLTNSLVSWSQSGGSFIVWNPPDFAKDLLPLYFKHNNFSSFVRQLNTYGFRKIDPDQWEFANEEFIRGQRHLLKNIHRRKPVHSHSTQSPTPITETERNEFEAKIERLKKENSLLQLELRRRESGNHEFEYHVQSVRERLRYLENRQTQMIACLANLLKKPGFSSALNQQAEVHSKKRRLLRPTTIEYLDDVKSASLSVNEQKENPDATFDPSPALNLEQIDRLESSVDFWTFFLCGIGEAFNQDVYDFGVLRPVSAVTDDEIEEGVSSEEHDGLSNVSSPKSMDVHSSPKQAASSENPVDGASATEDETANSSVKNRANDQFWEQFLTETPAAAASSSARPESRDPESGSTYVNKPAEADSKKFWWHSNNLDTLTRHFGNLTSAG</sequence>
<evidence type="ECO:0000313" key="1">
    <source>
        <dbReference type="EMBL" id="KAH9794199.1"/>
    </source>
</evidence>
<protein>
    <submittedName>
        <fullName evidence="1">Heat stress transcription factor A-4b</fullName>
    </submittedName>
</protein>
<comment type="caution">
    <text evidence="1">The sequence shown here is derived from an EMBL/GenBank/DDBJ whole genome shotgun (WGS) entry which is preliminary data.</text>
</comment>
<gene>
    <name evidence="1" type="ORF">KPL71_004816</name>
</gene>
<name>A0ACB8N8I5_CITSI</name>
<reference evidence="2" key="1">
    <citation type="journal article" date="2023" name="Hortic. Res.">
        <title>A chromosome-level phased genome enabling allele-level studies in sweet orange: a case study on citrus Huanglongbing tolerance.</title>
        <authorList>
            <person name="Wu B."/>
            <person name="Yu Q."/>
            <person name="Deng Z."/>
            <person name="Duan Y."/>
            <person name="Luo F."/>
            <person name="Gmitter F. Jr."/>
        </authorList>
    </citation>
    <scope>NUCLEOTIDE SEQUENCE [LARGE SCALE GENOMIC DNA]</scope>
    <source>
        <strain evidence="2">cv. Valencia</strain>
    </source>
</reference>
<organism evidence="1 2">
    <name type="scientific">Citrus sinensis</name>
    <name type="common">Sweet orange</name>
    <name type="synonym">Citrus aurantium var. sinensis</name>
    <dbReference type="NCBI Taxonomy" id="2711"/>
    <lineage>
        <taxon>Eukaryota</taxon>
        <taxon>Viridiplantae</taxon>
        <taxon>Streptophyta</taxon>
        <taxon>Embryophyta</taxon>
        <taxon>Tracheophyta</taxon>
        <taxon>Spermatophyta</taxon>
        <taxon>Magnoliopsida</taxon>
        <taxon>eudicotyledons</taxon>
        <taxon>Gunneridae</taxon>
        <taxon>Pentapetalae</taxon>
        <taxon>rosids</taxon>
        <taxon>malvids</taxon>
        <taxon>Sapindales</taxon>
        <taxon>Rutaceae</taxon>
        <taxon>Aurantioideae</taxon>
        <taxon>Citrus</taxon>
    </lineage>
</organism>
<proteinExistence type="predicted"/>
<evidence type="ECO:0000313" key="2">
    <source>
        <dbReference type="Proteomes" id="UP000829398"/>
    </source>
</evidence>
<accession>A0ACB8N8I5</accession>
<dbReference type="Proteomes" id="UP000829398">
    <property type="component" value="Chromosome 2"/>
</dbReference>
<keyword evidence="2" id="KW-1185">Reference proteome</keyword>